<dbReference type="Proteomes" id="UP000298416">
    <property type="component" value="Unassembled WGS sequence"/>
</dbReference>
<reference evidence="1" key="2">
    <citation type="submission" date="2020-08" db="EMBL/GenBank/DDBJ databases">
        <title>Plant Genome Project.</title>
        <authorList>
            <person name="Zhang R.-G."/>
        </authorList>
    </citation>
    <scope>NUCLEOTIDE SEQUENCE</scope>
    <source>
        <strain evidence="1">Huo1</strain>
        <tissue evidence="1">Leaf</tissue>
    </source>
</reference>
<evidence type="ECO:0000313" key="1">
    <source>
        <dbReference type="EMBL" id="KAG6386926.1"/>
    </source>
</evidence>
<accession>A0A8X8W381</accession>
<evidence type="ECO:0000313" key="2">
    <source>
        <dbReference type="Proteomes" id="UP000298416"/>
    </source>
</evidence>
<reference evidence="1" key="1">
    <citation type="submission" date="2018-01" db="EMBL/GenBank/DDBJ databases">
        <authorList>
            <person name="Mao J.F."/>
        </authorList>
    </citation>
    <scope>NUCLEOTIDE SEQUENCE</scope>
    <source>
        <strain evidence="1">Huo1</strain>
        <tissue evidence="1">Leaf</tissue>
    </source>
</reference>
<keyword evidence="2" id="KW-1185">Reference proteome</keyword>
<dbReference type="EMBL" id="PNBA02000021">
    <property type="protein sequence ID" value="KAG6386926.1"/>
    <property type="molecule type" value="Genomic_DNA"/>
</dbReference>
<comment type="caution">
    <text evidence="1">The sequence shown here is derived from an EMBL/GenBank/DDBJ whole genome shotgun (WGS) entry which is preliminary data.</text>
</comment>
<sequence>MNNLELTNSVANTATSFPLNTSSLLHTLFEANDSQPLLENPATNFASPPNLRPSFPKQQQIASNFQLINNASFWNATAGASFLPSSTPQLIPSALAKPKLNHQSFGSKNVNRKAVGAYAAAMKDGNEPSLKRARIETPSLI</sequence>
<proteinExistence type="predicted"/>
<name>A0A8X8W381_SALSN</name>
<organism evidence="1">
    <name type="scientific">Salvia splendens</name>
    <name type="common">Scarlet sage</name>
    <dbReference type="NCBI Taxonomy" id="180675"/>
    <lineage>
        <taxon>Eukaryota</taxon>
        <taxon>Viridiplantae</taxon>
        <taxon>Streptophyta</taxon>
        <taxon>Embryophyta</taxon>
        <taxon>Tracheophyta</taxon>
        <taxon>Spermatophyta</taxon>
        <taxon>Magnoliopsida</taxon>
        <taxon>eudicotyledons</taxon>
        <taxon>Gunneridae</taxon>
        <taxon>Pentapetalae</taxon>
        <taxon>asterids</taxon>
        <taxon>lamiids</taxon>
        <taxon>Lamiales</taxon>
        <taxon>Lamiaceae</taxon>
        <taxon>Nepetoideae</taxon>
        <taxon>Mentheae</taxon>
        <taxon>Salviinae</taxon>
        <taxon>Salvia</taxon>
        <taxon>Salvia subgen. Calosphace</taxon>
        <taxon>core Calosphace</taxon>
    </lineage>
</organism>
<dbReference type="OrthoDB" id="673975at2759"/>
<protein>
    <submittedName>
        <fullName evidence="1">Uncharacterized protein</fullName>
    </submittedName>
</protein>
<gene>
    <name evidence="1" type="ORF">SASPL_152106</name>
</gene>
<dbReference type="AlphaFoldDB" id="A0A8X8W381"/>